<keyword evidence="4" id="KW-1185">Reference proteome</keyword>
<comment type="caution">
    <text evidence="3">The sequence shown here is derived from an EMBL/GenBank/DDBJ whole genome shotgun (WGS) entry which is preliminary data.</text>
</comment>
<keyword evidence="1" id="KW-0479">Metal-binding</keyword>
<dbReference type="GO" id="GO:0042162">
    <property type="term" value="F:telomeric DNA binding"/>
    <property type="evidence" value="ECO:0007669"/>
    <property type="project" value="TreeGrafter"/>
</dbReference>
<dbReference type="GO" id="GO:0000781">
    <property type="term" value="C:chromosome, telomeric region"/>
    <property type="evidence" value="ECO:0007669"/>
    <property type="project" value="UniProtKB-SubCell"/>
</dbReference>
<protein>
    <recommendedName>
        <fullName evidence="1">Telomerase reverse transcriptase</fullName>
        <ecNumber evidence="1">2.7.7.49</ecNumber>
    </recommendedName>
    <alternativeName>
        <fullName evidence="1">Telomerase catalytic subunit</fullName>
    </alternativeName>
</protein>
<evidence type="ECO:0000256" key="1">
    <source>
        <dbReference type="RuleBase" id="RU365061"/>
    </source>
</evidence>
<comment type="catalytic activity">
    <reaction evidence="1">
        <text>DNA(n) + a 2'-deoxyribonucleoside 5'-triphosphate = DNA(n+1) + diphosphate</text>
        <dbReference type="Rhea" id="RHEA:22508"/>
        <dbReference type="Rhea" id="RHEA-COMP:17339"/>
        <dbReference type="Rhea" id="RHEA-COMP:17340"/>
        <dbReference type="ChEBI" id="CHEBI:33019"/>
        <dbReference type="ChEBI" id="CHEBI:61560"/>
        <dbReference type="ChEBI" id="CHEBI:173112"/>
        <dbReference type="EC" id="2.7.7.49"/>
    </reaction>
</comment>
<accession>A0A1J8Q4V3</accession>
<reference evidence="3 4" key="1">
    <citation type="submission" date="2016-03" db="EMBL/GenBank/DDBJ databases">
        <title>Comparative genomics of the ectomycorrhizal sister species Rhizopogon vinicolor and Rhizopogon vesiculosus (Basidiomycota: Boletales) reveals a divergence of the mating type B locus.</title>
        <authorList>
            <person name="Mujic A.B."/>
            <person name="Kuo A."/>
            <person name="Tritt A."/>
            <person name="Lipzen A."/>
            <person name="Chen C."/>
            <person name="Johnson J."/>
            <person name="Sharma A."/>
            <person name="Barry K."/>
            <person name="Grigoriev I.V."/>
            <person name="Spatafora J.W."/>
        </authorList>
    </citation>
    <scope>NUCLEOTIDE SEQUENCE [LARGE SCALE GENOMIC DNA]</scope>
    <source>
        <strain evidence="3 4">AM-OR11-056</strain>
    </source>
</reference>
<dbReference type="Proteomes" id="UP000183567">
    <property type="component" value="Unassembled WGS sequence"/>
</dbReference>
<dbReference type="OrthoDB" id="289721at2759"/>
<dbReference type="AlphaFoldDB" id="A0A1J8Q4V3"/>
<keyword evidence="1" id="KW-0548">Nucleotidyltransferase</keyword>
<dbReference type="PANTHER" id="PTHR12066:SF0">
    <property type="entry name" value="TELOMERASE REVERSE TRANSCRIPTASE"/>
    <property type="match status" value="1"/>
</dbReference>
<dbReference type="InterPro" id="IPR000477">
    <property type="entry name" value="RT_dom"/>
</dbReference>
<comment type="subcellular location">
    <subcellularLocation>
        <location evidence="1">Nucleus</location>
    </subcellularLocation>
    <subcellularLocation>
        <location evidence="1">Chromosome</location>
        <location evidence="1">Telomere</location>
    </subcellularLocation>
</comment>
<dbReference type="EC" id="2.7.7.49" evidence="1"/>
<organism evidence="3 4">
    <name type="scientific">Rhizopogon vesiculosus</name>
    <dbReference type="NCBI Taxonomy" id="180088"/>
    <lineage>
        <taxon>Eukaryota</taxon>
        <taxon>Fungi</taxon>
        <taxon>Dikarya</taxon>
        <taxon>Basidiomycota</taxon>
        <taxon>Agaricomycotina</taxon>
        <taxon>Agaricomycetes</taxon>
        <taxon>Agaricomycetidae</taxon>
        <taxon>Boletales</taxon>
        <taxon>Suillineae</taxon>
        <taxon>Rhizopogonaceae</taxon>
        <taxon>Rhizopogon</taxon>
    </lineage>
</organism>
<dbReference type="InterPro" id="IPR049139">
    <property type="entry name" value="TERT_C"/>
</dbReference>
<dbReference type="Gene3D" id="3.30.70.2630">
    <property type="match status" value="1"/>
</dbReference>
<dbReference type="GO" id="GO:0070034">
    <property type="term" value="F:telomerase RNA binding"/>
    <property type="evidence" value="ECO:0007669"/>
    <property type="project" value="TreeGrafter"/>
</dbReference>
<name>A0A1J8Q4V3_9AGAM</name>
<dbReference type="EMBL" id="LVVM01002466">
    <property type="protein sequence ID" value="OJA16662.1"/>
    <property type="molecule type" value="Genomic_DNA"/>
</dbReference>
<evidence type="ECO:0000313" key="4">
    <source>
        <dbReference type="Proteomes" id="UP000183567"/>
    </source>
</evidence>
<dbReference type="CDD" id="cd01648">
    <property type="entry name" value="TERT"/>
    <property type="match status" value="1"/>
</dbReference>
<dbReference type="STRING" id="180088.A0A1J8Q4V3"/>
<comment type="similarity">
    <text evidence="1">Belongs to the reverse transcriptase family. Telomerase subfamily.</text>
</comment>
<dbReference type="GO" id="GO:0007004">
    <property type="term" value="P:telomere maintenance via telomerase"/>
    <property type="evidence" value="ECO:0007669"/>
    <property type="project" value="TreeGrafter"/>
</dbReference>
<evidence type="ECO:0000313" key="3">
    <source>
        <dbReference type="EMBL" id="OJA16662.1"/>
    </source>
</evidence>
<gene>
    <name evidence="3" type="ORF">AZE42_09265</name>
</gene>
<dbReference type="InterPro" id="IPR003545">
    <property type="entry name" value="Telomerase_RT"/>
</dbReference>
<feature type="non-terminal residue" evidence="3">
    <location>
        <position position="1"/>
    </location>
</feature>
<dbReference type="GO" id="GO:0000333">
    <property type="term" value="C:telomerase catalytic core complex"/>
    <property type="evidence" value="ECO:0007669"/>
    <property type="project" value="TreeGrafter"/>
</dbReference>
<feature type="domain" description="Reverse transcriptase" evidence="2">
    <location>
        <begin position="1"/>
        <end position="84"/>
    </location>
</feature>
<comment type="function">
    <text evidence="1">Telomerase is a ribonucleoprotein enzyme essential for the replication of chromosome termini in most eukaryotes. It elongates telomeres. It is a reverse transcriptase that adds simple sequence repeats to chromosome ends by copying a template sequence within the RNA component of the enzyme.</text>
</comment>
<dbReference type="Pfam" id="PF21399">
    <property type="entry name" value="TERT_C"/>
    <property type="match status" value="1"/>
</dbReference>
<dbReference type="GO" id="GO:0003720">
    <property type="term" value="F:telomerase activity"/>
    <property type="evidence" value="ECO:0007669"/>
    <property type="project" value="InterPro"/>
</dbReference>
<keyword evidence="1" id="KW-0808">Transferase</keyword>
<sequence>RTRLNILDDPKSLLARWIDDYLYVTTSLEKAKRFLDVMCEGHPEYGCIISQEKTMTNFEHDSIQAVNVTDPGQKLDFPWCGLLINMSNLSVMANYSKYRGTDLAYSLTVDKRRRPGLIFTRKMLQLAKARSHIIYTDTGLNGLHTAYVNVYQNSIISAIKMHHYLMSWGINVAKNAKFLHATIRQVTRYTHATIDVKSRSKVARANGGTCDLQKGSVIWWVIHFCRCTAPLIVEILRLGTHAFYTVLSKKHEVYGTSTLLKSLQFELSLSCNKRLKHRFKKVVKEGLEGVAALDF</sequence>
<proteinExistence type="inferred from homology"/>
<keyword evidence="1" id="KW-0460">Magnesium</keyword>
<dbReference type="GO" id="GO:0046872">
    <property type="term" value="F:metal ion binding"/>
    <property type="evidence" value="ECO:0007669"/>
    <property type="project" value="UniProtKB-KW"/>
</dbReference>
<dbReference type="Gene3D" id="1.10.357.90">
    <property type="match status" value="1"/>
</dbReference>
<keyword evidence="1" id="KW-0539">Nucleus</keyword>
<evidence type="ECO:0000259" key="2">
    <source>
        <dbReference type="PROSITE" id="PS50878"/>
    </source>
</evidence>
<dbReference type="PANTHER" id="PTHR12066">
    <property type="entry name" value="TELOMERASE REVERSE TRANSCRIPTASE"/>
    <property type="match status" value="1"/>
</dbReference>
<keyword evidence="1" id="KW-0158">Chromosome</keyword>
<keyword evidence="1" id="KW-0779">Telomere</keyword>
<keyword evidence="1" id="KW-0695">RNA-directed DNA polymerase</keyword>
<dbReference type="PROSITE" id="PS50878">
    <property type="entry name" value="RT_POL"/>
    <property type="match status" value="1"/>
</dbReference>